<dbReference type="Gene3D" id="3.60.110.10">
    <property type="entry name" value="Carbon-nitrogen hydrolase"/>
    <property type="match status" value="1"/>
</dbReference>
<gene>
    <name evidence="3" type="ORF">BZG36_04607</name>
</gene>
<dbReference type="GO" id="GO:0016811">
    <property type="term" value="F:hydrolase activity, acting on carbon-nitrogen (but not peptide) bonds, in linear amides"/>
    <property type="evidence" value="ECO:0007669"/>
    <property type="project" value="TreeGrafter"/>
</dbReference>
<reference evidence="3 4" key="1">
    <citation type="journal article" date="2017" name="Mycologia">
        <title>Bifiguratus adelaidae, gen. et sp. nov., a new member of Mucoromycotina in endophytic and soil-dwelling habitats.</title>
        <authorList>
            <person name="Torres-Cruz T.J."/>
            <person name="Billingsley Tobias T.L."/>
            <person name="Almatruk M."/>
            <person name="Hesse C."/>
            <person name="Kuske C.R."/>
            <person name="Desiro A."/>
            <person name="Benucci G.M."/>
            <person name="Bonito G."/>
            <person name="Stajich J.E."/>
            <person name="Dunlap C."/>
            <person name="Arnold A.E."/>
            <person name="Porras-Alfaro A."/>
        </authorList>
    </citation>
    <scope>NUCLEOTIDE SEQUENCE [LARGE SCALE GENOMIC DNA]</scope>
    <source>
        <strain evidence="3 4">AZ0501</strain>
    </source>
</reference>
<dbReference type="Pfam" id="PF00795">
    <property type="entry name" value="CN_hydrolase"/>
    <property type="match status" value="1"/>
</dbReference>
<sequence>MVKVAIVQLCVVDKAAPPTQPLSIQQDTDAKRDLATNLKTIERFLGQAKEQQADIVVFPEYSLFGVISGREHLADTDKSYVKLFQELAQKYQVDLVPGTIVEKDKEDGKLYNYTYYIDKSGEILLTYAKYHLWHPERDYMTASKDGYKVAQTRHGIKVGLCICWDAIAPEIFRDMCLEHGAQLIICPAYWTFDDCGEKGLRHNTRSEMLLLNSLCPTRAIENNCAFVFVNAANNASATPGEDPEEVQYGVEHLLGRSQICVPFKGAIGKCDHDRQAMLIREVDLDLIHDAEDVYKIRRDWKDGLIYRATHTS</sequence>
<dbReference type="InterPro" id="IPR050345">
    <property type="entry name" value="Aliph_Amidase/BUP"/>
</dbReference>
<evidence type="ECO:0000313" key="3">
    <source>
        <dbReference type="EMBL" id="OZJ03075.1"/>
    </source>
</evidence>
<keyword evidence="4" id="KW-1185">Reference proteome</keyword>
<protein>
    <recommendedName>
        <fullName evidence="2">CN hydrolase domain-containing protein</fullName>
    </recommendedName>
</protein>
<organism evidence="3 4">
    <name type="scientific">Bifiguratus adelaidae</name>
    <dbReference type="NCBI Taxonomy" id="1938954"/>
    <lineage>
        <taxon>Eukaryota</taxon>
        <taxon>Fungi</taxon>
        <taxon>Fungi incertae sedis</taxon>
        <taxon>Mucoromycota</taxon>
        <taxon>Mucoromycotina</taxon>
        <taxon>Endogonomycetes</taxon>
        <taxon>Endogonales</taxon>
        <taxon>Endogonales incertae sedis</taxon>
        <taxon>Bifiguratus</taxon>
    </lineage>
</organism>
<feature type="domain" description="CN hydrolase" evidence="2">
    <location>
        <begin position="2"/>
        <end position="284"/>
    </location>
</feature>
<dbReference type="SUPFAM" id="SSF56317">
    <property type="entry name" value="Carbon-nitrogen hydrolase"/>
    <property type="match status" value="1"/>
</dbReference>
<accession>A0A261XXH8</accession>
<dbReference type="PANTHER" id="PTHR43674:SF16">
    <property type="entry name" value="CARBON-NITROGEN FAMILY, PUTATIVE (AFU_ORTHOLOGUE AFUA_5G02350)-RELATED"/>
    <property type="match status" value="1"/>
</dbReference>
<comment type="caution">
    <text evidence="3">The sequence shown here is derived from an EMBL/GenBank/DDBJ whole genome shotgun (WGS) entry which is preliminary data.</text>
</comment>
<dbReference type="InterPro" id="IPR036526">
    <property type="entry name" value="C-N_Hydrolase_sf"/>
</dbReference>
<dbReference type="OrthoDB" id="412018at2759"/>
<proteinExistence type="predicted"/>
<evidence type="ECO:0000259" key="2">
    <source>
        <dbReference type="PROSITE" id="PS50263"/>
    </source>
</evidence>
<name>A0A261XXH8_9FUNG</name>
<dbReference type="AlphaFoldDB" id="A0A261XXH8"/>
<evidence type="ECO:0000256" key="1">
    <source>
        <dbReference type="ARBA" id="ARBA00022801"/>
    </source>
</evidence>
<dbReference type="EMBL" id="MVBO01000106">
    <property type="protein sequence ID" value="OZJ03075.1"/>
    <property type="molecule type" value="Genomic_DNA"/>
</dbReference>
<evidence type="ECO:0000313" key="4">
    <source>
        <dbReference type="Proteomes" id="UP000242875"/>
    </source>
</evidence>
<keyword evidence="1" id="KW-0378">Hydrolase</keyword>
<dbReference type="InterPro" id="IPR003010">
    <property type="entry name" value="C-N_Hydrolase"/>
</dbReference>
<dbReference type="PROSITE" id="PS50263">
    <property type="entry name" value="CN_HYDROLASE"/>
    <property type="match status" value="1"/>
</dbReference>
<dbReference type="CDD" id="cd07197">
    <property type="entry name" value="nitrilase"/>
    <property type="match status" value="1"/>
</dbReference>
<dbReference type="Proteomes" id="UP000242875">
    <property type="component" value="Unassembled WGS sequence"/>
</dbReference>
<dbReference type="PANTHER" id="PTHR43674">
    <property type="entry name" value="NITRILASE C965.09-RELATED"/>
    <property type="match status" value="1"/>
</dbReference>